<feature type="domain" description="O-acyltransferase WSD1 C-terminal" evidence="9">
    <location>
        <begin position="323"/>
        <end position="461"/>
    </location>
</feature>
<dbReference type="Gene3D" id="3.30.559.10">
    <property type="entry name" value="Chloramphenicol acetyltransferase-like domain"/>
    <property type="match status" value="1"/>
</dbReference>
<dbReference type="Pfam" id="PF03007">
    <property type="entry name" value="WS_DGAT_cat"/>
    <property type="match status" value="1"/>
</dbReference>
<reference evidence="10" key="2">
    <citation type="submission" date="2019-06" db="EMBL/GenBank/DDBJ databases">
        <title>Genomics analysis of Aphanomyces spp. identifies a new class of oomycete effector associated with host adaptation.</title>
        <authorList>
            <person name="Gaulin E."/>
        </authorList>
    </citation>
    <scope>NUCLEOTIDE SEQUENCE</scope>
    <source>
        <strain evidence="10">CBS 578.67</strain>
    </source>
</reference>
<dbReference type="InterPro" id="IPR004255">
    <property type="entry name" value="O-acyltransferase_WSD1_N"/>
</dbReference>
<comment type="pathway">
    <text evidence="2">Lipid metabolism.</text>
</comment>
<evidence type="ECO:0000256" key="3">
    <source>
        <dbReference type="ARBA" id="ARBA00022679"/>
    </source>
</evidence>
<dbReference type="PROSITE" id="PS51257">
    <property type="entry name" value="PROKAR_LIPOPROTEIN"/>
    <property type="match status" value="1"/>
</dbReference>
<dbReference type="SUPFAM" id="SSF52777">
    <property type="entry name" value="CoA-dependent acyltransferases"/>
    <property type="match status" value="1"/>
</dbReference>
<evidence type="ECO:0000256" key="2">
    <source>
        <dbReference type="ARBA" id="ARBA00005189"/>
    </source>
</evidence>
<keyword evidence="4" id="KW-0012">Acyltransferase</keyword>
<comment type="catalytic activity">
    <reaction evidence="6">
        <text>a long chain fatty alcohol + a fatty acyl-CoA = a long-chain alcohol wax ester + CoA</text>
        <dbReference type="Rhea" id="RHEA:38443"/>
        <dbReference type="ChEBI" id="CHEBI:17135"/>
        <dbReference type="ChEBI" id="CHEBI:57287"/>
        <dbReference type="ChEBI" id="CHEBI:77636"/>
        <dbReference type="ChEBI" id="CHEBI:235323"/>
        <dbReference type="EC" id="2.3.1.75"/>
    </reaction>
</comment>
<dbReference type="UniPathway" id="UPA00282"/>
<evidence type="ECO:0000313" key="11">
    <source>
        <dbReference type="EMBL" id="VFT85315.1"/>
    </source>
</evidence>
<sequence>MADRLTAMVMASPGTIVVACCATLVLLVLSICLHTKPSKGKSRHLTRQLSGMGYTTLLTQVETNQSILFSIITLDKIVSKDQLANQFGPRMATDFFVRFRSCVVGRAFVLVDAFDVAHHLTQHAPLGPEDTVLLVAESLYNKPLDMGQPLWHVTIVHEQGDRKKTHLLWRTHHCLGDGQSMGMVLTKVFDVTHPPQALPAPVPVEGSAQRSVWHQLAYVAWSVAIYSHKIARLFLVDESTCFFKQPGSVQKHLSVSVALRVDVTKRVGKALHASINDVMLSCVAGALRQMLPDRAHHRPDLFVRAGIPISMRSPAAPFPHTSNLFSSLLVDLPLGEVDSIKRTQMVTAAMHQAKTSLEKVFTLALNRLLTVFPDAINIFVTHAFTRRVSVAITNVRGPDMRLSLGDTTVVGMLGFVPPPPGCNVGIAITSMQNALVVTVAVDKSLDAVQLRDAIESEFAALEVSVTARM</sequence>
<dbReference type="InterPro" id="IPR023213">
    <property type="entry name" value="CAT-like_dom_sf"/>
</dbReference>
<comment type="similarity">
    <text evidence="5">In the N-terminal section; belongs to the long-chain O-acyltransferase family.</text>
</comment>
<evidence type="ECO:0000313" key="12">
    <source>
        <dbReference type="Proteomes" id="UP000332933"/>
    </source>
</evidence>
<evidence type="ECO:0000256" key="4">
    <source>
        <dbReference type="ARBA" id="ARBA00023315"/>
    </source>
</evidence>
<name>A0A485KK76_9STRA</name>
<comment type="catalytic activity">
    <reaction evidence="7">
        <text>an acyl-CoA + a 1,2-diacyl-sn-glycerol = a triacyl-sn-glycerol + CoA</text>
        <dbReference type="Rhea" id="RHEA:10868"/>
        <dbReference type="ChEBI" id="CHEBI:17815"/>
        <dbReference type="ChEBI" id="CHEBI:57287"/>
        <dbReference type="ChEBI" id="CHEBI:58342"/>
        <dbReference type="ChEBI" id="CHEBI:64615"/>
        <dbReference type="EC" id="2.3.1.20"/>
    </reaction>
</comment>
<dbReference type="Pfam" id="PF06974">
    <property type="entry name" value="WS_DGAT_C"/>
    <property type="match status" value="1"/>
</dbReference>
<dbReference type="PANTHER" id="PTHR31650:SF1">
    <property type="entry name" value="WAX ESTER SYNTHASE_DIACYLGLYCEROL ACYLTRANSFERASE 4-RELATED"/>
    <property type="match status" value="1"/>
</dbReference>
<dbReference type="GO" id="GO:0005886">
    <property type="term" value="C:plasma membrane"/>
    <property type="evidence" value="ECO:0007669"/>
    <property type="project" value="TreeGrafter"/>
</dbReference>
<dbReference type="GO" id="GO:0019432">
    <property type="term" value="P:triglyceride biosynthetic process"/>
    <property type="evidence" value="ECO:0007669"/>
    <property type="project" value="UniProtKB-UniPathway"/>
</dbReference>
<dbReference type="AlphaFoldDB" id="A0A485KK76"/>
<evidence type="ECO:0000256" key="1">
    <source>
        <dbReference type="ARBA" id="ARBA00004771"/>
    </source>
</evidence>
<dbReference type="EMBL" id="CAADRA010005124">
    <property type="protein sequence ID" value="VFT85315.1"/>
    <property type="molecule type" value="Genomic_DNA"/>
</dbReference>
<dbReference type="GO" id="GO:0047196">
    <property type="term" value="F:long-chain-alcohol O-fatty-acyltransferase activity"/>
    <property type="evidence" value="ECO:0007669"/>
    <property type="project" value="UniProtKB-EC"/>
</dbReference>
<evidence type="ECO:0000256" key="7">
    <source>
        <dbReference type="ARBA" id="ARBA00048109"/>
    </source>
</evidence>
<dbReference type="GO" id="GO:0004144">
    <property type="term" value="F:diacylglycerol O-acyltransferase activity"/>
    <property type="evidence" value="ECO:0007669"/>
    <property type="project" value="UniProtKB-EC"/>
</dbReference>
<reference evidence="11 12" key="1">
    <citation type="submission" date="2019-03" db="EMBL/GenBank/DDBJ databases">
        <authorList>
            <person name="Gaulin E."/>
            <person name="Dumas B."/>
        </authorList>
    </citation>
    <scope>NUCLEOTIDE SEQUENCE [LARGE SCALE GENOMIC DNA]</scope>
    <source>
        <strain evidence="11">CBS 568.67</strain>
    </source>
</reference>
<evidence type="ECO:0000259" key="9">
    <source>
        <dbReference type="Pfam" id="PF06974"/>
    </source>
</evidence>
<dbReference type="OrthoDB" id="619536at2759"/>
<evidence type="ECO:0000259" key="8">
    <source>
        <dbReference type="Pfam" id="PF03007"/>
    </source>
</evidence>
<evidence type="ECO:0000256" key="5">
    <source>
        <dbReference type="ARBA" id="ARBA00024360"/>
    </source>
</evidence>
<evidence type="ECO:0000256" key="6">
    <source>
        <dbReference type="ARBA" id="ARBA00047604"/>
    </source>
</evidence>
<evidence type="ECO:0000313" key="10">
    <source>
        <dbReference type="EMBL" id="KAF0700983.1"/>
    </source>
</evidence>
<dbReference type="InterPro" id="IPR045034">
    <property type="entry name" value="O-acyltransferase_WSD1-like"/>
</dbReference>
<feature type="domain" description="O-acyltransferase WSD1-like N-terminal" evidence="8">
    <location>
        <begin position="108"/>
        <end position="210"/>
    </location>
</feature>
<dbReference type="InterPro" id="IPR009721">
    <property type="entry name" value="O-acyltransferase_WSD1_C"/>
</dbReference>
<keyword evidence="3" id="KW-0808">Transferase</keyword>
<protein>
    <submittedName>
        <fullName evidence="11">Aste57867_8429 protein</fullName>
    </submittedName>
</protein>
<dbReference type="EMBL" id="VJMH01005103">
    <property type="protein sequence ID" value="KAF0700983.1"/>
    <property type="molecule type" value="Genomic_DNA"/>
</dbReference>
<proteinExistence type="inferred from homology"/>
<accession>A0A485KK76</accession>
<dbReference type="PANTHER" id="PTHR31650">
    <property type="entry name" value="O-ACYLTRANSFERASE (WSD1-LIKE) FAMILY PROTEIN"/>
    <property type="match status" value="1"/>
</dbReference>
<comment type="pathway">
    <text evidence="1">Glycerolipid metabolism; triacylglycerol biosynthesis.</text>
</comment>
<gene>
    <name evidence="11" type="primary">Aste57867_8429</name>
    <name evidence="10" type="ORF">As57867_008397</name>
    <name evidence="11" type="ORF">ASTE57867_8429</name>
</gene>
<keyword evidence="12" id="KW-1185">Reference proteome</keyword>
<organism evidence="11 12">
    <name type="scientific">Aphanomyces stellatus</name>
    <dbReference type="NCBI Taxonomy" id="120398"/>
    <lineage>
        <taxon>Eukaryota</taxon>
        <taxon>Sar</taxon>
        <taxon>Stramenopiles</taxon>
        <taxon>Oomycota</taxon>
        <taxon>Saprolegniomycetes</taxon>
        <taxon>Saprolegniales</taxon>
        <taxon>Verrucalvaceae</taxon>
        <taxon>Aphanomyces</taxon>
    </lineage>
</organism>
<dbReference type="Proteomes" id="UP000332933">
    <property type="component" value="Unassembled WGS sequence"/>
</dbReference>